<proteinExistence type="predicted"/>
<comment type="caution">
    <text evidence="1">The sequence shown here is derived from an EMBL/GenBank/DDBJ whole genome shotgun (WGS) entry which is preliminary data.</text>
</comment>
<dbReference type="RefSeq" id="WP_168936193.1">
    <property type="nucleotide sequence ID" value="NZ_CAJKKT010000062.1"/>
</dbReference>
<dbReference type="AlphaFoldDB" id="A0A848CJ45"/>
<dbReference type="EMBL" id="JABAFY010000048">
    <property type="protein sequence ID" value="NME52889.1"/>
    <property type="molecule type" value="Genomic_DNA"/>
</dbReference>
<accession>A0A848CJ45</accession>
<evidence type="ECO:0000313" key="2">
    <source>
        <dbReference type="Proteomes" id="UP000522333"/>
    </source>
</evidence>
<reference evidence="1 2" key="1">
    <citation type="submission" date="2020-04" db="EMBL/GenBank/DDBJ databases">
        <authorList>
            <person name="Hitch T.C.A."/>
            <person name="Wylensek D."/>
            <person name="Clavel T."/>
        </authorList>
    </citation>
    <scope>NUCLEOTIDE SEQUENCE [LARGE SCALE GENOMIC DNA]</scope>
    <source>
        <strain evidence="1 2">PG-251-APC-1</strain>
    </source>
</reference>
<organism evidence="1 2">
    <name type="scientific">Desulfovibrio piger</name>
    <dbReference type="NCBI Taxonomy" id="901"/>
    <lineage>
        <taxon>Bacteria</taxon>
        <taxon>Pseudomonadati</taxon>
        <taxon>Thermodesulfobacteriota</taxon>
        <taxon>Desulfovibrionia</taxon>
        <taxon>Desulfovibrionales</taxon>
        <taxon>Desulfovibrionaceae</taxon>
        <taxon>Desulfovibrio</taxon>
    </lineage>
</organism>
<protein>
    <submittedName>
        <fullName evidence="1">Uncharacterized protein</fullName>
    </submittedName>
</protein>
<dbReference type="Proteomes" id="UP000522333">
    <property type="component" value="Unassembled WGS sequence"/>
</dbReference>
<sequence>MSAAIRNPLPLWGLYFLLLVAMFATPLSNLSFLLWIIAPLLALTIRNSARKEGLEDDAQHASWIMGSAGLFLLLVFLLIGGMATASSTLIGAESQQRINEISTAMSRQQMPWKDAFVQLLEVQGVKGMILICAGGLLLSVLWPLQRILQGMVALKMQVAPRRISTGGKLLTLLLAVLLAGVSCLAALGATL</sequence>
<evidence type="ECO:0000313" key="1">
    <source>
        <dbReference type="EMBL" id="NME52889.1"/>
    </source>
</evidence>
<gene>
    <name evidence="1" type="ORF">HF854_10265</name>
</gene>
<name>A0A848CJ45_9BACT</name>